<dbReference type="AlphaFoldDB" id="A0A1H0RG14"/>
<organism evidence="1 2">
    <name type="scientific">Paracidovorax cattleyae</name>
    <dbReference type="NCBI Taxonomy" id="80868"/>
    <lineage>
        <taxon>Bacteria</taxon>
        <taxon>Pseudomonadati</taxon>
        <taxon>Pseudomonadota</taxon>
        <taxon>Betaproteobacteria</taxon>
        <taxon>Burkholderiales</taxon>
        <taxon>Comamonadaceae</taxon>
        <taxon>Paracidovorax</taxon>
    </lineage>
</organism>
<keyword evidence="2" id="KW-1185">Reference proteome</keyword>
<proteinExistence type="predicted"/>
<accession>A0A1H0RG14</accession>
<protein>
    <submittedName>
        <fullName evidence="1">Uncharacterized protein</fullName>
    </submittedName>
</protein>
<sequence>MVEMDEKKPTRAVGWRAPSGAEDQERLWQEMNDLLVGLGKMHFAMRERCPENLEEARHYMAHILTLVRRSALAVESALFEPRPDDWFWRLAVEPREFMSPIADLEGGADERPLDGLGAIPAVAAHGGKDATPG</sequence>
<reference evidence="2" key="1">
    <citation type="submission" date="2016-10" db="EMBL/GenBank/DDBJ databases">
        <authorList>
            <person name="Varghese N."/>
            <person name="Submissions S."/>
        </authorList>
    </citation>
    <scope>NUCLEOTIDE SEQUENCE [LARGE SCALE GENOMIC DNA]</scope>
    <source>
        <strain evidence="2">DSM 17101</strain>
    </source>
</reference>
<evidence type="ECO:0000313" key="2">
    <source>
        <dbReference type="Proteomes" id="UP000199317"/>
    </source>
</evidence>
<gene>
    <name evidence="1" type="ORF">SAMN04489708_11043</name>
</gene>
<dbReference type="RefSeq" id="WP_143015889.1">
    <property type="nucleotide sequence ID" value="NZ_FNJL01000010.1"/>
</dbReference>
<name>A0A1H0RG14_9BURK</name>
<dbReference type="Proteomes" id="UP000199317">
    <property type="component" value="Unassembled WGS sequence"/>
</dbReference>
<dbReference type="EMBL" id="FNJL01000010">
    <property type="protein sequence ID" value="SDP28330.1"/>
    <property type="molecule type" value="Genomic_DNA"/>
</dbReference>
<evidence type="ECO:0000313" key="1">
    <source>
        <dbReference type="EMBL" id="SDP28330.1"/>
    </source>
</evidence>